<name>A0A7I9WFB0_9MYCO</name>
<dbReference type="AlphaFoldDB" id="A0A7I9WFB0"/>
<dbReference type="InterPro" id="IPR041657">
    <property type="entry name" value="HTH_17"/>
</dbReference>
<evidence type="ECO:0000313" key="3">
    <source>
        <dbReference type="Proteomes" id="UP000465241"/>
    </source>
</evidence>
<dbReference type="Proteomes" id="UP000465241">
    <property type="component" value="Unassembled WGS sequence"/>
</dbReference>
<organism evidence="2 3">
    <name type="scientific">Mycolicibacterium murale</name>
    <dbReference type="NCBI Taxonomy" id="182220"/>
    <lineage>
        <taxon>Bacteria</taxon>
        <taxon>Bacillati</taxon>
        <taxon>Actinomycetota</taxon>
        <taxon>Actinomycetes</taxon>
        <taxon>Mycobacteriales</taxon>
        <taxon>Mycobacteriaceae</taxon>
        <taxon>Mycolicibacterium</taxon>
    </lineage>
</organism>
<gene>
    <name evidence="2" type="ORF">MMUR_05490</name>
</gene>
<proteinExistence type="predicted"/>
<sequence length="133" mass="14463">MIERINGVVLGPDETEFLVRALELLSVHVKARGAAPSQKLLAMTEQLRAGVITGATRRIPGVGNRTMDDLDDPAHAPWHAILDSRRAADILGITPNGARDLARRGALPARRAGREWLFDASAVVQRAESKARR</sequence>
<protein>
    <recommendedName>
        <fullName evidence="1">Helix-turn-helix domain-containing protein</fullName>
    </recommendedName>
</protein>
<feature type="domain" description="Helix-turn-helix" evidence="1">
    <location>
        <begin position="85"/>
        <end position="129"/>
    </location>
</feature>
<evidence type="ECO:0000313" key="2">
    <source>
        <dbReference type="EMBL" id="GFG56413.1"/>
    </source>
</evidence>
<dbReference type="EMBL" id="BLKT01000003">
    <property type="protein sequence ID" value="GFG56413.1"/>
    <property type="molecule type" value="Genomic_DNA"/>
</dbReference>
<reference evidence="2 3" key="1">
    <citation type="journal article" date="2019" name="Emerg. Microbes Infect.">
        <title>Comprehensive subspecies identification of 175 nontuberculous mycobacteria species based on 7547 genomic profiles.</title>
        <authorList>
            <person name="Matsumoto Y."/>
            <person name="Kinjo T."/>
            <person name="Motooka D."/>
            <person name="Nabeya D."/>
            <person name="Jung N."/>
            <person name="Uechi K."/>
            <person name="Horii T."/>
            <person name="Iida T."/>
            <person name="Fujita J."/>
            <person name="Nakamura S."/>
        </authorList>
    </citation>
    <scope>NUCLEOTIDE SEQUENCE [LARGE SCALE GENOMIC DNA]</scope>
    <source>
        <strain evidence="2 3">JCM 13392</strain>
    </source>
</reference>
<dbReference type="Pfam" id="PF12728">
    <property type="entry name" value="HTH_17"/>
    <property type="match status" value="1"/>
</dbReference>
<keyword evidence="3" id="KW-1185">Reference proteome</keyword>
<comment type="caution">
    <text evidence="2">The sequence shown here is derived from an EMBL/GenBank/DDBJ whole genome shotgun (WGS) entry which is preliminary data.</text>
</comment>
<accession>A0A7I9WFB0</accession>
<dbReference type="RefSeq" id="WP_193488055.1">
    <property type="nucleotide sequence ID" value="NZ_BAAAMC010000028.1"/>
</dbReference>
<evidence type="ECO:0000259" key="1">
    <source>
        <dbReference type="Pfam" id="PF12728"/>
    </source>
</evidence>